<accession>A0A8J7PES3</accession>
<feature type="region of interest" description="Disordered" evidence="1">
    <location>
        <begin position="356"/>
        <end position="433"/>
    </location>
</feature>
<feature type="compositionally biased region" description="Low complexity" evidence="1">
    <location>
        <begin position="402"/>
        <end position="423"/>
    </location>
</feature>
<dbReference type="AlphaFoldDB" id="A0A8J7PES3"/>
<organism evidence="2 3">
    <name type="scientific">Candidatus Obscuribacter phosphatis</name>
    <dbReference type="NCBI Taxonomy" id="1906157"/>
    <lineage>
        <taxon>Bacteria</taxon>
        <taxon>Bacillati</taxon>
        <taxon>Candidatus Melainabacteria</taxon>
        <taxon>Candidatus Obscuribacterales</taxon>
        <taxon>Candidatus Obscuribacteraceae</taxon>
        <taxon>Candidatus Obscuribacter</taxon>
    </lineage>
</organism>
<feature type="compositionally biased region" description="Low complexity" evidence="1">
    <location>
        <begin position="677"/>
        <end position="690"/>
    </location>
</feature>
<feature type="compositionally biased region" description="Basic and acidic residues" evidence="1">
    <location>
        <begin position="628"/>
        <end position="641"/>
    </location>
</feature>
<feature type="compositionally biased region" description="Low complexity" evidence="1">
    <location>
        <begin position="479"/>
        <end position="490"/>
    </location>
</feature>
<feature type="compositionally biased region" description="Basic and acidic residues" evidence="1">
    <location>
        <begin position="665"/>
        <end position="676"/>
    </location>
</feature>
<gene>
    <name evidence="2" type="ORF">J0M35_06210</name>
</gene>
<proteinExistence type="predicted"/>
<sequence length="772" mass="83456">MWPGKGKGKDDNKKARATKARLKAMTQETAEAMAEEAARAQEQQGNFAESEMDEPGLSSDSGQIGLSYHLDSQARESQAADSQNNFIRLPASAGESNEDKISGVWKSRMLGAARPSGSVENTPFGQRQVQSHSERMRQEAQHESMVNLVDHMFDYFQNLAYDFNQVNPVPELELSWIRPSISKENISSWHQSANFISVFSGRISTRYWTLVVRGTFEGIHSYIIPADKLLSFSTQPSSYVCALALLPAFDGSQVRYSSQDYMLDNDSLDNCFRALLESLIDVAQSNEAPRSHLDLVSLGVAAQGDAYYDGVYRGQGYVYGAAAEQEIDYSARYKQQMAQGSNNSGQFNSPNIAAPQVAASSTFSSPSSSSSSSSSSSESDDDWKPVSRAGRSSSQSLPNSLNAMPNSLNSMPNSLNSMPNSSAGLPPSNPKGFSAEALFQSQATGPSIIQQQAQENRQSQDNSKWNAVEPSGKPNSPSQTNTNVQQQQWQMAFKQESAFKQDSSFKLDSFQSGSHQAQTGSHQAQSGSHQTQSGLNQAAPMSNQASPAPNIPQTSSSPQSPVLPSGAPQFMPPSPPSSYESQSQPQLNRPDFEFLKPEPPAAPANFAKPEEPLAKPELLSQKSQEISTKQEEISTKQEESQGKPSFAQSLARSLSANKAPEADAAVEKLSADKASLEEAASVSSEISSPLAAPPPALSGAEVSAKPFSFKAEVTSLLESFDKEMEAIAARGSEAFAKRDLKGAESMIKLAEEISQMKELIASFLEDNKENFS</sequence>
<feature type="region of interest" description="Disordered" evidence="1">
    <location>
        <begin position="1"/>
        <end position="64"/>
    </location>
</feature>
<evidence type="ECO:0000256" key="1">
    <source>
        <dbReference type="SAM" id="MobiDB-lite"/>
    </source>
</evidence>
<feature type="compositionally biased region" description="Low complexity" evidence="1">
    <location>
        <begin position="360"/>
        <end position="377"/>
    </location>
</feature>
<comment type="caution">
    <text evidence="2">The sequence shown here is derived from an EMBL/GenBank/DDBJ whole genome shotgun (WGS) entry which is preliminary data.</text>
</comment>
<feature type="compositionally biased region" description="Polar residues" evidence="1">
    <location>
        <begin position="642"/>
        <end position="656"/>
    </location>
</feature>
<feature type="region of interest" description="Disordered" evidence="1">
    <location>
        <begin position="451"/>
        <end position="703"/>
    </location>
</feature>
<feature type="compositionally biased region" description="Polar residues" evidence="1">
    <location>
        <begin position="506"/>
        <end position="562"/>
    </location>
</feature>
<evidence type="ECO:0000313" key="3">
    <source>
        <dbReference type="Proteomes" id="UP000664277"/>
    </source>
</evidence>
<dbReference type="EMBL" id="JAFLCK010000006">
    <property type="protein sequence ID" value="MBN8659937.1"/>
    <property type="molecule type" value="Genomic_DNA"/>
</dbReference>
<feature type="compositionally biased region" description="Polar residues" evidence="1">
    <location>
        <begin position="390"/>
        <end position="401"/>
    </location>
</feature>
<protein>
    <submittedName>
        <fullName evidence="2">Uncharacterized protein</fullName>
    </submittedName>
</protein>
<dbReference type="Proteomes" id="UP000664277">
    <property type="component" value="Unassembled WGS sequence"/>
</dbReference>
<evidence type="ECO:0000313" key="2">
    <source>
        <dbReference type="EMBL" id="MBN8659937.1"/>
    </source>
</evidence>
<feature type="compositionally biased region" description="Low complexity" evidence="1">
    <location>
        <begin position="577"/>
        <end position="586"/>
    </location>
</feature>
<feature type="compositionally biased region" description="Polar residues" evidence="1">
    <location>
        <begin position="451"/>
        <end position="465"/>
    </location>
</feature>
<reference evidence="2" key="1">
    <citation type="submission" date="2021-02" db="EMBL/GenBank/DDBJ databases">
        <title>Genome-Resolved Metagenomics of a Microbial Community Performing Photosynthetic Biological Nutrient Removal.</title>
        <authorList>
            <person name="Mcdaniel E.A."/>
        </authorList>
    </citation>
    <scope>NUCLEOTIDE SEQUENCE</scope>
    <source>
        <strain evidence="2">UWPOB_OBS1</strain>
    </source>
</reference>
<name>A0A8J7PES3_9BACT</name>
<feature type="compositionally biased region" description="Low complexity" evidence="1">
    <location>
        <begin position="23"/>
        <end position="32"/>
    </location>
</feature>